<dbReference type="Gene3D" id="3.40.50.1000">
    <property type="entry name" value="HAD superfamily/HAD-like"/>
    <property type="match status" value="1"/>
</dbReference>
<protein>
    <recommendedName>
        <fullName evidence="3">HAD hydrolase, family IB</fullName>
    </recommendedName>
</protein>
<dbReference type="Pfam" id="PF12710">
    <property type="entry name" value="HAD"/>
    <property type="match status" value="1"/>
</dbReference>
<comment type="caution">
    <text evidence="1">The sequence shown here is derived from an EMBL/GenBank/DDBJ whole genome shotgun (WGS) entry which is preliminary data.</text>
</comment>
<dbReference type="InterPro" id="IPR036412">
    <property type="entry name" value="HAD-like_sf"/>
</dbReference>
<gene>
    <name evidence="1" type="ORF">C7M61_001152</name>
</gene>
<reference evidence="1 2" key="1">
    <citation type="submission" date="2018-03" db="EMBL/GenBank/DDBJ databases">
        <title>Candida pseudohaemulonii genome assembly and annotation.</title>
        <authorList>
            <person name="Munoz J.F."/>
            <person name="Gade L.G."/>
            <person name="Chow N.A."/>
            <person name="Litvintseva A.P."/>
            <person name="Loparev V.N."/>
            <person name="Cuomo C.A."/>
        </authorList>
    </citation>
    <scope>NUCLEOTIDE SEQUENCE [LARGE SCALE GENOMIC DNA]</scope>
    <source>
        <strain evidence="1 2">B12108</strain>
    </source>
</reference>
<dbReference type="Proteomes" id="UP000241107">
    <property type="component" value="Unassembled WGS sequence"/>
</dbReference>
<evidence type="ECO:0000313" key="2">
    <source>
        <dbReference type="Proteomes" id="UP000241107"/>
    </source>
</evidence>
<dbReference type="InterPro" id="IPR050849">
    <property type="entry name" value="HAD-like_hydrolase_phosphatase"/>
</dbReference>
<dbReference type="SUPFAM" id="SSF56784">
    <property type="entry name" value="HAD-like"/>
    <property type="match status" value="1"/>
</dbReference>
<dbReference type="VEuPathDB" id="FungiDB:C7M61_001152"/>
<dbReference type="RefSeq" id="XP_024716168.1">
    <property type="nucleotide sequence ID" value="XM_024856569.1"/>
</dbReference>
<sequence>MAQAARTARVVVMDWDETITKRDTTALVAQTAYRCKSGLTDFSHYTKIYMDAYNMYLAKWLERNNLEQEIEFQRGLKEVEMTLISAIERDGLFKGLTKGDLAESANAVEIQPGFVEFVKKIQNESPLYILSVNWSRTLIEAALQRAGVTGITVLANELEFHGNVSTGHFESDIDIRTGCDKIVELRKIKEKHGLAVIYVGDSSGDVLPIIEADTGVVIEGGRATKYIEALGYTVDNVENKTGIVPGIYGASWKQLLHLW</sequence>
<dbReference type="OrthoDB" id="10255128at2759"/>
<evidence type="ECO:0000313" key="1">
    <source>
        <dbReference type="EMBL" id="PSK41469.1"/>
    </source>
</evidence>
<evidence type="ECO:0008006" key="3">
    <source>
        <dbReference type="Google" id="ProtNLM"/>
    </source>
</evidence>
<dbReference type="InterPro" id="IPR023214">
    <property type="entry name" value="HAD_sf"/>
</dbReference>
<dbReference type="PANTHER" id="PTHR28181:SF1">
    <property type="entry name" value="COLD TOLERANCE PROTEIN 1"/>
    <property type="match status" value="1"/>
</dbReference>
<name>A0A2P7YZS8_9ASCO</name>
<dbReference type="PANTHER" id="PTHR28181">
    <property type="entry name" value="UPF0655 PROTEIN YCR015C"/>
    <property type="match status" value="1"/>
</dbReference>
<dbReference type="NCBIfam" id="TIGR01488">
    <property type="entry name" value="HAD-SF-IB"/>
    <property type="match status" value="1"/>
</dbReference>
<proteinExistence type="predicted"/>
<dbReference type="GeneID" id="36564543"/>
<organism evidence="1 2">
    <name type="scientific">Candidozyma pseudohaemuli</name>
    <dbReference type="NCBI Taxonomy" id="418784"/>
    <lineage>
        <taxon>Eukaryota</taxon>
        <taxon>Fungi</taxon>
        <taxon>Dikarya</taxon>
        <taxon>Ascomycota</taxon>
        <taxon>Saccharomycotina</taxon>
        <taxon>Pichiomycetes</taxon>
        <taxon>Metschnikowiaceae</taxon>
        <taxon>Candidozyma</taxon>
    </lineage>
</organism>
<keyword evidence="2" id="KW-1185">Reference proteome</keyword>
<dbReference type="AlphaFoldDB" id="A0A2P7YZS8"/>
<dbReference type="STRING" id="418784.A0A2P7YZS8"/>
<accession>A0A2P7YZS8</accession>
<dbReference type="EMBL" id="PYFQ01000001">
    <property type="protein sequence ID" value="PSK41469.1"/>
    <property type="molecule type" value="Genomic_DNA"/>
</dbReference>